<feature type="transmembrane region" description="Helical" evidence="1">
    <location>
        <begin position="245"/>
        <end position="265"/>
    </location>
</feature>
<proteinExistence type="predicted"/>
<dbReference type="AlphaFoldDB" id="A0A1H0CL79"/>
<dbReference type="EMBL" id="FNIT01000001">
    <property type="protein sequence ID" value="SDN58646.1"/>
    <property type="molecule type" value="Genomic_DNA"/>
</dbReference>
<feature type="transmembrane region" description="Helical" evidence="1">
    <location>
        <begin position="187"/>
        <end position="207"/>
    </location>
</feature>
<keyword evidence="4" id="KW-1185">Reference proteome</keyword>
<dbReference type="RefSeq" id="WP_090667971.1">
    <property type="nucleotide sequence ID" value="NZ_FNIT01000001.1"/>
</dbReference>
<dbReference type="InterPro" id="IPR037185">
    <property type="entry name" value="EmrE-like"/>
</dbReference>
<feature type="transmembrane region" description="Helical" evidence="1">
    <location>
        <begin position="104"/>
        <end position="125"/>
    </location>
</feature>
<feature type="transmembrane region" description="Helical" evidence="1">
    <location>
        <begin position="81"/>
        <end position="98"/>
    </location>
</feature>
<feature type="transmembrane region" description="Helical" evidence="1">
    <location>
        <begin position="159"/>
        <end position="180"/>
    </location>
</feature>
<feature type="transmembrane region" description="Helical" evidence="1">
    <location>
        <begin position="213"/>
        <end position="233"/>
    </location>
</feature>
<feature type="transmembrane region" description="Helical" evidence="1">
    <location>
        <begin position="132"/>
        <end position="153"/>
    </location>
</feature>
<evidence type="ECO:0000256" key="1">
    <source>
        <dbReference type="SAM" id="Phobius"/>
    </source>
</evidence>
<feature type="transmembrane region" description="Helical" evidence="1">
    <location>
        <begin position="271"/>
        <end position="288"/>
    </location>
</feature>
<accession>A0A1H0CL79</accession>
<dbReference type="PANTHER" id="PTHR22911">
    <property type="entry name" value="ACYL-MALONYL CONDENSING ENZYME-RELATED"/>
    <property type="match status" value="1"/>
</dbReference>
<feature type="domain" description="EamA" evidence="2">
    <location>
        <begin position="158"/>
        <end position="287"/>
    </location>
</feature>
<keyword evidence="1" id="KW-0472">Membrane</keyword>
<dbReference type="PANTHER" id="PTHR22911:SF135">
    <property type="entry name" value="BLR4310 PROTEIN"/>
    <property type="match status" value="1"/>
</dbReference>
<evidence type="ECO:0000313" key="3">
    <source>
        <dbReference type="EMBL" id="SDN58646.1"/>
    </source>
</evidence>
<keyword evidence="1" id="KW-1133">Transmembrane helix</keyword>
<reference evidence="3 4" key="1">
    <citation type="submission" date="2016-10" db="EMBL/GenBank/DDBJ databases">
        <authorList>
            <person name="de Groot N.N."/>
        </authorList>
    </citation>
    <scope>NUCLEOTIDE SEQUENCE [LARGE SCALE GENOMIC DNA]</scope>
    <source>
        <strain evidence="4">L7-484,KACC 16230,DSM 25025</strain>
    </source>
</reference>
<feature type="transmembrane region" description="Helical" evidence="1">
    <location>
        <begin position="37"/>
        <end position="60"/>
    </location>
</feature>
<evidence type="ECO:0000259" key="2">
    <source>
        <dbReference type="Pfam" id="PF00892"/>
    </source>
</evidence>
<sequence length="317" mass="33455">MTSIAPARRSTSGALAGVGFMLLGVFLFASNDAMGKWLVGSYAVGQILLVRSISALAVLVPFWRREGWRRLVRPPRLRLQIARAVCSALEVGLFYWALSSMSLATVMTFYLAGPIYVTALGALLLGERVGWVRWSAVLVGFAGVLVALGPGIAEAGPAALIAIAGSFAYAVLIITTRILVPSGEVTLITWQTASALVFGLVLTPIVGWTPPSAFDWIFLLLLGLVSMTAHVCVNRSLLLAPASTVVPYQYTLIVWAIIFGAVFFGEQPTPALLLGAVLITGSGVFIFLREQRLGREAASVAAAPPEVAVGGDPSGRS</sequence>
<name>A0A1H0CL79_9HYPH</name>
<protein>
    <submittedName>
        <fullName evidence="3">S-adenosylmethionine uptake transporter</fullName>
    </submittedName>
</protein>
<feature type="domain" description="EamA" evidence="2">
    <location>
        <begin position="16"/>
        <end position="147"/>
    </location>
</feature>
<dbReference type="Pfam" id="PF00892">
    <property type="entry name" value="EamA"/>
    <property type="match status" value="2"/>
</dbReference>
<gene>
    <name evidence="3" type="ORF">SAMN05192530_101361</name>
</gene>
<dbReference type="Gene3D" id="1.10.3730.20">
    <property type="match status" value="1"/>
</dbReference>
<keyword evidence="1" id="KW-0812">Transmembrane</keyword>
<dbReference type="OrthoDB" id="7818056at2"/>
<dbReference type="Proteomes" id="UP000198793">
    <property type="component" value="Unassembled WGS sequence"/>
</dbReference>
<organism evidence="3 4">
    <name type="scientific">Aureimonas jatrophae</name>
    <dbReference type="NCBI Taxonomy" id="1166073"/>
    <lineage>
        <taxon>Bacteria</taxon>
        <taxon>Pseudomonadati</taxon>
        <taxon>Pseudomonadota</taxon>
        <taxon>Alphaproteobacteria</taxon>
        <taxon>Hyphomicrobiales</taxon>
        <taxon>Aurantimonadaceae</taxon>
        <taxon>Aureimonas</taxon>
    </lineage>
</organism>
<evidence type="ECO:0000313" key="4">
    <source>
        <dbReference type="Proteomes" id="UP000198793"/>
    </source>
</evidence>
<dbReference type="GO" id="GO:0016020">
    <property type="term" value="C:membrane"/>
    <property type="evidence" value="ECO:0007669"/>
    <property type="project" value="InterPro"/>
</dbReference>
<feature type="transmembrane region" description="Helical" evidence="1">
    <location>
        <begin position="12"/>
        <end position="31"/>
    </location>
</feature>
<dbReference type="SUPFAM" id="SSF103481">
    <property type="entry name" value="Multidrug resistance efflux transporter EmrE"/>
    <property type="match status" value="2"/>
</dbReference>
<dbReference type="InterPro" id="IPR000620">
    <property type="entry name" value="EamA_dom"/>
</dbReference>